<feature type="transmembrane region" description="Helical" evidence="5">
    <location>
        <begin position="183"/>
        <end position="203"/>
    </location>
</feature>
<dbReference type="Proteomes" id="UP000831786">
    <property type="component" value="Chromosome"/>
</dbReference>
<feature type="transmembrane region" description="Helical" evidence="5">
    <location>
        <begin position="153"/>
        <end position="177"/>
    </location>
</feature>
<proteinExistence type="predicted"/>
<dbReference type="PANTHER" id="PTHR42718:SF39">
    <property type="entry name" value="ACTINORHODIN TRANSPORTER-RELATED"/>
    <property type="match status" value="1"/>
</dbReference>
<organism evidence="7 8">
    <name type="scientific">Leucobacter allii</name>
    <dbReference type="NCBI Taxonomy" id="2932247"/>
    <lineage>
        <taxon>Bacteria</taxon>
        <taxon>Bacillati</taxon>
        <taxon>Actinomycetota</taxon>
        <taxon>Actinomycetes</taxon>
        <taxon>Micrococcales</taxon>
        <taxon>Microbacteriaceae</taxon>
        <taxon>Leucobacter</taxon>
    </lineage>
</organism>
<dbReference type="SUPFAM" id="SSF103473">
    <property type="entry name" value="MFS general substrate transporter"/>
    <property type="match status" value="1"/>
</dbReference>
<feature type="transmembrane region" description="Helical" evidence="5">
    <location>
        <begin position="123"/>
        <end position="141"/>
    </location>
</feature>
<evidence type="ECO:0000256" key="5">
    <source>
        <dbReference type="SAM" id="Phobius"/>
    </source>
</evidence>
<name>A0ABY4FLK1_9MICO</name>
<feature type="transmembrane region" description="Helical" evidence="5">
    <location>
        <begin position="247"/>
        <end position="268"/>
    </location>
</feature>
<evidence type="ECO:0000313" key="7">
    <source>
        <dbReference type="EMBL" id="UOQ57128.1"/>
    </source>
</evidence>
<keyword evidence="2 5" id="KW-0812">Transmembrane</keyword>
<feature type="transmembrane region" description="Helical" evidence="5">
    <location>
        <begin position="289"/>
        <end position="313"/>
    </location>
</feature>
<feature type="transmembrane region" description="Helical" evidence="5">
    <location>
        <begin position="28"/>
        <end position="51"/>
    </location>
</feature>
<feature type="transmembrane region" description="Helical" evidence="5">
    <location>
        <begin position="319"/>
        <end position="340"/>
    </location>
</feature>
<sequence>MRTDRPASTAAPVSGPAQAPPVPPAARAALLACVGAGFATLLDSAVVAYTAPALGRGIAESPAILQWYLAAYSLTFGLGLVPAGRLGDAFGRRRPMLVGLLLFLLGALVSALGPSAVTLVAGRLVQGLGAGAISAQVLGLIQDHFGGIDRIRALGAYSAAGAAAAIAGPLLAGAALGALPADAAWRAVLLLPVPFVAATMWLVARRLPAEAPLAGRPRPALDLPGIGLTGALVVIVTIPVIDPGIPGPRLVAAAAAVLLLALLLVLWERRYARTGRLPLFAPPLMRRRGYLLGNLVALLWFGAVLAAGTVLTVHLLQALAVPPLVLALVMLPGAFARLLAARLSSRTYARVGPRIVALGMAAEGTGMLLTAGAALLLAPVAFVAVAAVLQLVQGVCSGLSEPSIRALVLAHAPEGMAGVAASFLQLTQRLAATLMIALGTGLLLLGGTGGAGLALVLGICAACVLAAGGLSLSRSFRGSARGAMPRPR</sequence>
<feature type="transmembrane region" description="Helical" evidence="5">
    <location>
        <begin position="404"/>
        <end position="423"/>
    </location>
</feature>
<feature type="transmembrane region" description="Helical" evidence="5">
    <location>
        <begin position="430"/>
        <end position="447"/>
    </location>
</feature>
<dbReference type="PANTHER" id="PTHR42718">
    <property type="entry name" value="MAJOR FACILITATOR SUPERFAMILY MULTIDRUG TRANSPORTER MFSC"/>
    <property type="match status" value="1"/>
</dbReference>
<feature type="transmembrane region" description="Helical" evidence="5">
    <location>
        <begin position="223"/>
        <end position="241"/>
    </location>
</feature>
<evidence type="ECO:0000256" key="4">
    <source>
        <dbReference type="ARBA" id="ARBA00023136"/>
    </source>
</evidence>
<dbReference type="InterPro" id="IPR020846">
    <property type="entry name" value="MFS_dom"/>
</dbReference>
<feature type="transmembrane region" description="Helical" evidence="5">
    <location>
        <begin position="63"/>
        <end position="84"/>
    </location>
</feature>
<dbReference type="Gene3D" id="1.20.1720.10">
    <property type="entry name" value="Multidrug resistance protein D"/>
    <property type="match status" value="2"/>
</dbReference>
<dbReference type="InterPro" id="IPR036259">
    <property type="entry name" value="MFS_trans_sf"/>
</dbReference>
<dbReference type="RefSeq" id="WP_244727729.1">
    <property type="nucleotide sequence ID" value="NZ_CP095045.1"/>
</dbReference>
<evidence type="ECO:0000256" key="2">
    <source>
        <dbReference type="ARBA" id="ARBA00022692"/>
    </source>
</evidence>
<reference evidence="7 8" key="1">
    <citation type="submission" date="2022-04" db="EMBL/GenBank/DDBJ databases">
        <title>Leucobacter sp. isolated from rhizosphere of garlic.</title>
        <authorList>
            <person name="Won M."/>
            <person name="Lee C.-M."/>
            <person name="Woen H.-Y."/>
            <person name="Kwon S.-W."/>
        </authorList>
    </citation>
    <scope>NUCLEOTIDE SEQUENCE [LARGE SCALE GENOMIC DNA]</scope>
    <source>
        <strain evidence="7 8">H21R-40</strain>
    </source>
</reference>
<evidence type="ECO:0000256" key="1">
    <source>
        <dbReference type="ARBA" id="ARBA00004651"/>
    </source>
</evidence>
<keyword evidence="8" id="KW-1185">Reference proteome</keyword>
<gene>
    <name evidence="7" type="ORF">MUN78_15965</name>
</gene>
<keyword evidence="3 5" id="KW-1133">Transmembrane helix</keyword>
<comment type="subcellular location">
    <subcellularLocation>
        <location evidence="1">Cell membrane</location>
        <topology evidence="1">Multi-pass membrane protein</topology>
    </subcellularLocation>
</comment>
<protein>
    <submittedName>
        <fullName evidence="7">MFS transporter</fullName>
    </submittedName>
</protein>
<evidence type="ECO:0000256" key="3">
    <source>
        <dbReference type="ARBA" id="ARBA00022989"/>
    </source>
</evidence>
<feature type="transmembrane region" description="Helical" evidence="5">
    <location>
        <begin position="453"/>
        <end position="472"/>
    </location>
</feature>
<keyword evidence="4 5" id="KW-0472">Membrane</keyword>
<feature type="transmembrane region" description="Helical" evidence="5">
    <location>
        <begin position="368"/>
        <end position="392"/>
    </location>
</feature>
<dbReference type="InterPro" id="IPR011701">
    <property type="entry name" value="MFS"/>
</dbReference>
<dbReference type="Pfam" id="PF07690">
    <property type="entry name" value="MFS_1"/>
    <property type="match status" value="1"/>
</dbReference>
<accession>A0ABY4FLK1</accession>
<dbReference type="EMBL" id="CP095045">
    <property type="protein sequence ID" value="UOQ57128.1"/>
    <property type="molecule type" value="Genomic_DNA"/>
</dbReference>
<feature type="transmembrane region" description="Helical" evidence="5">
    <location>
        <begin position="96"/>
        <end position="117"/>
    </location>
</feature>
<evidence type="ECO:0000313" key="8">
    <source>
        <dbReference type="Proteomes" id="UP000831786"/>
    </source>
</evidence>
<dbReference type="PROSITE" id="PS50850">
    <property type="entry name" value="MFS"/>
    <property type="match status" value="1"/>
</dbReference>
<evidence type="ECO:0000259" key="6">
    <source>
        <dbReference type="PROSITE" id="PS50850"/>
    </source>
</evidence>
<feature type="domain" description="Major facilitator superfamily (MFS) profile" evidence="6">
    <location>
        <begin position="29"/>
        <end position="475"/>
    </location>
</feature>